<sequence>MFGSGLYLALVSIVTVVIVLAFCLVGTDEQTEPTVAKQMWSKSRQTLRRYTIRQPRQRGPKIVASLGLAINNNEVAITDEEECDLAASSRWLFESMVRKTGGSEMWLNSRGVELPKANFLEERSANFARPREDAIPANIESIRKQNLGQVWNILELHR</sequence>
<evidence type="ECO:0000313" key="1">
    <source>
        <dbReference type="Proteomes" id="UP000887576"/>
    </source>
</evidence>
<dbReference type="WBParaSite" id="JU765_v2.g16257.t1">
    <property type="protein sequence ID" value="JU765_v2.g16257.t1"/>
    <property type="gene ID" value="JU765_v2.g16257"/>
</dbReference>
<proteinExistence type="predicted"/>
<evidence type="ECO:0000313" key="2">
    <source>
        <dbReference type="WBParaSite" id="JU765_v2.g16257.t1"/>
    </source>
</evidence>
<protein>
    <submittedName>
        <fullName evidence="2">Uncharacterized protein</fullName>
    </submittedName>
</protein>
<reference evidence="2" key="1">
    <citation type="submission" date="2022-11" db="UniProtKB">
        <authorList>
            <consortium name="WormBaseParasite"/>
        </authorList>
    </citation>
    <scope>IDENTIFICATION</scope>
</reference>
<dbReference type="Proteomes" id="UP000887576">
    <property type="component" value="Unplaced"/>
</dbReference>
<organism evidence="1 2">
    <name type="scientific">Panagrolaimus sp. JU765</name>
    <dbReference type="NCBI Taxonomy" id="591449"/>
    <lineage>
        <taxon>Eukaryota</taxon>
        <taxon>Metazoa</taxon>
        <taxon>Ecdysozoa</taxon>
        <taxon>Nematoda</taxon>
        <taxon>Chromadorea</taxon>
        <taxon>Rhabditida</taxon>
        <taxon>Tylenchina</taxon>
        <taxon>Panagrolaimomorpha</taxon>
        <taxon>Panagrolaimoidea</taxon>
        <taxon>Panagrolaimidae</taxon>
        <taxon>Panagrolaimus</taxon>
    </lineage>
</organism>
<name>A0AC34QGX0_9BILA</name>
<accession>A0AC34QGX0</accession>